<reference evidence="2" key="1">
    <citation type="submission" date="2014-11" db="EMBL/GenBank/DDBJ databases">
        <authorList>
            <person name="Amaro Gonzalez C."/>
        </authorList>
    </citation>
    <scope>NUCLEOTIDE SEQUENCE</scope>
</reference>
<name>A0A0E9PQJ6_ANGAN</name>
<dbReference type="AlphaFoldDB" id="A0A0E9PQJ6"/>
<feature type="region of interest" description="Disordered" evidence="1">
    <location>
        <begin position="1"/>
        <end position="26"/>
    </location>
</feature>
<protein>
    <submittedName>
        <fullName evidence="2">Uncharacterized protein</fullName>
    </submittedName>
</protein>
<accession>A0A0E9PQJ6</accession>
<evidence type="ECO:0000313" key="2">
    <source>
        <dbReference type="EMBL" id="JAH06567.1"/>
    </source>
</evidence>
<dbReference type="EMBL" id="GBXM01102010">
    <property type="protein sequence ID" value="JAH06567.1"/>
    <property type="molecule type" value="Transcribed_RNA"/>
</dbReference>
<organism evidence="2">
    <name type="scientific">Anguilla anguilla</name>
    <name type="common">European freshwater eel</name>
    <name type="synonym">Muraena anguilla</name>
    <dbReference type="NCBI Taxonomy" id="7936"/>
    <lineage>
        <taxon>Eukaryota</taxon>
        <taxon>Metazoa</taxon>
        <taxon>Chordata</taxon>
        <taxon>Craniata</taxon>
        <taxon>Vertebrata</taxon>
        <taxon>Euteleostomi</taxon>
        <taxon>Actinopterygii</taxon>
        <taxon>Neopterygii</taxon>
        <taxon>Teleostei</taxon>
        <taxon>Anguilliformes</taxon>
        <taxon>Anguillidae</taxon>
        <taxon>Anguilla</taxon>
    </lineage>
</organism>
<proteinExistence type="predicted"/>
<evidence type="ECO:0000256" key="1">
    <source>
        <dbReference type="SAM" id="MobiDB-lite"/>
    </source>
</evidence>
<sequence>MSKGRTTPTERDKPKDVAYFCRVRHQ</sequence>
<reference evidence="2" key="2">
    <citation type="journal article" date="2015" name="Fish Shellfish Immunol.">
        <title>Early steps in the European eel (Anguilla anguilla)-Vibrio vulnificus interaction in the gills: Role of the RtxA13 toxin.</title>
        <authorList>
            <person name="Callol A."/>
            <person name="Pajuelo D."/>
            <person name="Ebbesson L."/>
            <person name="Teles M."/>
            <person name="MacKenzie S."/>
            <person name="Amaro C."/>
        </authorList>
    </citation>
    <scope>NUCLEOTIDE SEQUENCE</scope>
</reference>